<dbReference type="GO" id="GO:0005634">
    <property type="term" value="C:nucleus"/>
    <property type="evidence" value="ECO:0007669"/>
    <property type="project" value="UniProtKB-SubCell"/>
</dbReference>
<dbReference type="CDD" id="cd00167">
    <property type="entry name" value="SANT"/>
    <property type="match status" value="1"/>
</dbReference>
<feature type="transmembrane region" description="Helical" evidence="3">
    <location>
        <begin position="168"/>
        <end position="192"/>
    </location>
</feature>
<evidence type="ECO:0000259" key="5">
    <source>
        <dbReference type="PROSITE" id="PS51294"/>
    </source>
</evidence>
<reference evidence="7" key="1">
    <citation type="journal article" date="2019" name="Curr. Biol.">
        <title>Genome Sequence of Striga asiatica Provides Insight into the Evolution of Plant Parasitism.</title>
        <authorList>
            <person name="Yoshida S."/>
            <person name="Kim S."/>
            <person name="Wafula E.K."/>
            <person name="Tanskanen J."/>
            <person name="Kim Y.M."/>
            <person name="Honaas L."/>
            <person name="Yang Z."/>
            <person name="Spallek T."/>
            <person name="Conn C.E."/>
            <person name="Ichihashi Y."/>
            <person name="Cheong K."/>
            <person name="Cui S."/>
            <person name="Der J.P."/>
            <person name="Gundlach H."/>
            <person name="Jiao Y."/>
            <person name="Hori C."/>
            <person name="Ishida J.K."/>
            <person name="Kasahara H."/>
            <person name="Kiba T."/>
            <person name="Kim M.S."/>
            <person name="Koo N."/>
            <person name="Laohavisit A."/>
            <person name="Lee Y.H."/>
            <person name="Lumba S."/>
            <person name="McCourt P."/>
            <person name="Mortimer J.C."/>
            <person name="Mutuku J.M."/>
            <person name="Nomura T."/>
            <person name="Sasaki-Sekimoto Y."/>
            <person name="Seto Y."/>
            <person name="Wang Y."/>
            <person name="Wakatake T."/>
            <person name="Sakakibara H."/>
            <person name="Demura T."/>
            <person name="Yamaguchi S."/>
            <person name="Yoneyama K."/>
            <person name="Manabe R.I."/>
            <person name="Nelson D.C."/>
            <person name="Schulman A.H."/>
            <person name="Timko M.P."/>
            <person name="dePamphilis C.W."/>
            <person name="Choi D."/>
            <person name="Shirasu K."/>
        </authorList>
    </citation>
    <scope>NUCLEOTIDE SEQUENCE [LARGE SCALE GENOMIC DNA]</scope>
    <source>
        <strain evidence="7">cv. UVA1</strain>
    </source>
</reference>
<dbReference type="InterPro" id="IPR017930">
    <property type="entry name" value="Myb_dom"/>
</dbReference>
<sequence length="1619" mass="182586">MAANDDICYLCPYECLVKYTSLKVDKIVQDRLDSPMPWVGAYIAAASAACSLAIAADSLNGLRTKKSWFPCKYFSLNAFTLTVLAVAMKIPLDMTTTMPGNYDKLARVSSLVLMPTAMANFMTSFGTMENNEIVLNLAALGILVATVMGNVFIRFIPTQSFWSMKETWGEEIGCIICMLFLLVVLSSSALMVPAAKRYIECQYNQRHKTIFSNHINTTGQLRLALTRCWVMSESGSPQFLVARSVTSVSAGLICLLMGLTLLQAHIRYPLMYTERHKLGSKYKWSIDWILFIQTVGVALGIIAPLLRWFDAVRHKKMAKIGFRDELKVEGYWTNTLTHYRDSPLPLKTGFHLRFRKTLHNAKRLLFNLCIRIQILVVLGSKLLLLVSAVFMHCVIFSHKSSSEEELNDLSDYVLRLEGEARLHERTVRNICSEVHKLIQTGKGKQYNNLIKLLEKSVSFNGVREFDSRQRVPSLNSQEPHNCWSLTVVTLTSIAISLPNIPIDESDSLLSAVTEGLYFANLIEEALDSKRELTSIRHAADVAWVGVELYRKWHGVDLQKAAAAGSTHKETLQKLSGVAQRMVTNFTANPNNDFLVQDPLNWPVKVIAANSMYRVTQTILSYHNEDHEELLFERLSVMISDILSACLAANLAHVIRLKCYTSEIRKREESIRQAALLLGESEEILQILQKRELPRLDPEKAADIEEWRSLMEQDNENPEASVAKKFSQTSGEHVNLHNVWKDLWTEDEDRVLIEAHSEVGNKWAEIAKRLPGRTKNSIKNHWNATKRRQLSRRKCRTKWPKPSSLLQNYIKSLHLEKEDIKKSSFTNGANNVSSAEATQPDDIFKNPQKEEVALISSEQVYDCMVSGFEFDEVPDFGFHGYYDEKFDSIVGLALEAPPLMHYEGEEEYDKALQDNLDSPMPWVGVYIAAASGACLLAMAADALKGFRTQKLWFPCKYFSLNAFSLTLLAVAMKLPIDMTTDMPGFSDKLARVSSLVLMSTAMSNLMASFGSMTNNEIVLNTASLAILVLTVTGNVCIRLNRTLSLDYVDRVAVAQEIVSVVCMLLLLVALSSSAIMVPSSKRHIELQYNQMHRKIVMENNYYATISELRLMLRRYWVMAESGSPQFVVARSATCVSVGVMCMLMVLTLLEAHIRIPLKYFATLRSKYKWSILGILVLQTVGVAVGTVAPLIRWFNAAQLKSTTKIGCKGFRDELKVESYWTHMLMQCRDRPLPLKTGVDDLKFKKTLHDAKRLFLNFCLGIQILVVLGSKLLLLASAVSMQGLVFCFSHFIKCESPSEEGLDDLSEYVLRLQGEAKLSERTLGNMCAEVDKLVRIGKSKQNNNKNLIELLEKSVSFSGVAEFDRRERVESLIDSQEPPNCWSLPVVTLTSIAISLPNIANQKSDQLLSGVSQGLYFANLIEKTLDTNRELASIRNAAEVVWVGVELYRKWLDKDLRKAPLRKLSTTAQEMVKNFTADPNNNFLVHDPLSWPVKAIAANSMYRITQTILLESHDDDEHEELLFERLNIMISDILSACLSANLARVIRFKCHSDNVKEREESIRQAARLLGESEEILEILQKREIPSLEPENAATIERWRAFMEHNNENPVASASAISAQEN</sequence>
<evidence type="ECO:0000313" key="7">
    <source>
        <dbReference type="Proteomes" id="UP000325081"/>
    </source>
</evidence>
<feature type="transmembrane region" description="Helical" evidence="3">
    <location>
        <begin position="74"/>
        <end position="92"/>
    </location>
</feature>
<keyword evidence="3" id="KW-1133">Transmembrane helix</keyword>
<keyword evidence="3" id="KW-0812">Transmembrane</keyword>
<dbReference type="Pfam" id="PF00249">
    <property type="entry name" value="Myb_DNA-binding"/>
    <property type="match status" value="1"/>
</dbReference>
<feature type="transmembrane region" description="Helical" evidence="3">
    <location>
        <begin position="133"/>
        <end position="156"/>
    </location>
</feature>
<feature type="transmembrane region" description="Helical" evidence="3">
    <location>
        <begin position="991"/>
        <end position="1009"/>
    </location>
</feature>
<name>A0A5A7Q0V8_STRAF</name>
<gene>
    <name evidence="6" type="ORF">STAS_15027</name>
</gene>
<dbReference type="InterPro" id="IPR009057">
    <property type="entry name" value="Homeodomain-like_sf"/>
</dbReference>
<feature type="transmembrane region" description="Helical" evidence="3">
    <location>
        <begin position="950"/>
        <end position="971"/>
    </location>
</feature>
<dbReference type="PROSITE" id="PS50090">
    <property type="entry name" value="MYB_LIKE"/>
    <property type="match status" value="1"/>
</dbReference>
<feature type="transmembrane region" description="Helical" evidence="3">
    <location>
        <begin position="104"/>
        <end position="121"/>
    </location>
</feature>
<evidence type="ECO:0000256" key="2">
    <source>
        <dbReference type="ARBA" id="ARBA00023242"/>
    </source>
</evidence>
<dbReference type="SUPFAM" id="SSF46689">
    <property type="entry name" value="Homeodomain-like"/>
    <property type="match status" value="1"/>
</dbReference>
<feature type="domain" description="Myb-like" evidence="4">
    <location>
        <begin position="740"/>
        <end position="785"/>
    </location>
</feature>
<dbReference type="SMART" id="SM00717">
    <property type="entry name" value="SANT"/>
    <property type="match status" value="1"/>
</dbReference>
<dbReference type="PANTHER" id="PTHR35307:SF3">
    <property type="entry name" value="DUF4220 DOMAIN-CONTAINING PROTEIN"/>
    <property type="match status" value="1"/>
</dbReference>
<protein>
    <submittedName>
        <fullName evidence="6">Uncharacterized protein</fullName>
    </submittedName>
</protein>
<organism evidence="6 7">
    <name type="scientific">Striga asiatica</name>
    <name type="common">Asiatic witchweed</name>
    <name type="synonym">Buchnera asiatica</name>
    <dbReference type="NCBI Taxonomy" id="4170"/>
    <lineage>
        <taxon>Eukaryota</taxon>
        <taxon>Viridiplantae</taxon>
        <taxon>Streptophyta</taxon>
        <taxon>Embryophyta</taxon>
        <taxon>Tracheophyta</taxon>
        <taxon>Spermatophyta</taxon>
        <taxon>Magnoliopsida</taxon>
        <taxon>eudicotyledons</taxon>
        <taxon>Gunneridae</taxon>
        <taxon>Pentapetalae</taxon>
        <taxon>asterids</taxon>
        <taxon>lamiids</taxon>
        <taxon>Lamiales</taxon>
        <taxon>Orobanchaceae</taxon>
        <taxon>Buchnereae</taxon>
        <taxon>Striga</taxon>
    </lineage>
</organism>
<comment type="caution">
    <text evidence="6">The sequence shown here is derived from an EMBL/GenBank/DDBJ whole genome shotgun (WGS) entry which is preliminary data.</text>
</comment>
<dbReference type="Proteomes" id="UP000325081">
    <property type="component" value="Unassembled WGS sequence"/>
</dbReference>
<feature type="transmembrane region" description="Helical" evidence="3">
    <location>
        <begin position="919"/>
        <end position="938"/>
    </location>
</feature>
<dbReference type="PANTHER" id="PTHR35307">
    <property type="entry name" value="PROTEIN, PUTATIVE-RELATED"/>
    <property type="match status" value="1"/>
</dbReference>
<keyword evidence="7" id="KW-1185">Reference proteome</keyword>
<dbReference type="PROSITE" id="PS51294">
    <property type="entry name" value="HTH_MYB"/>
    <property type="match status" value="1"/>
</dbReference>
<feature type="transmembrane region" description="Helical" evidence="3">
    <location>
        <begin position="364"/>
        <end position="391"/>
    </location>
</feature>
<dbReference type="EMBL" id="BKCP01005516">
    <property type="protein sequence ID" value="GER38511.1"/>
    <property type="molecule type" value="Genomic_DNA"/>
</dbReference>
<comment type="subcellular location">
    <subcellularLocation>
        <location evidence="1">Nucleus</location>
    </subcellularLocation>
</comment>
<evidence type="ECO:0000259" key="4">
    <source>
        <dbReference type="PROSITE" id="PS50090"/>
    </source>
</evidence>
<evidence type="ECO:0000256" key="1">
    <source>
        <dbReference type="ARBA" id="ARBA00004123"/>
    </source>
</evidence>
<dbReference type="FunFam" id="1.10.10.60:FF:000381">
    <property type="entry name" value="Transcription factor MYB119"/>
    <property type="match status" value="1"/>
</dbReference>
<evidence type="ECO:0000313" key="6">
    <source>
        <dbReference type="EMBL" id="GER38511.1"/>
    </source>
</evidence>
<accession>A0A5A7Q0V8</accession>
<proteinExistence type="predicted"/>
<feature type="transmembrane region" description="Helical" evidence="3">
    <location>
        <begin position="248"/>
        <end position="268"/>
    </location>
</feature>
<dbReference type="InterPro" id="IPR001005">
    <property type="entry name" value="SANT/Myb"/>
</dbReference>
<feature type="transmembrane region" description="Helical" evidence="3">
    <location>
        <begin position="1056"/>
        <end position="1076"/>
    </location>
</feature>
<feature type="transmembrane region" description="Helical" evidence="3">
    <location>
        <begin position="1126"/>
        <end position="1148"/>
    </location>
</feature>
<keyword evidence="2" id="KW-0539">Nucleus</keyword>
<keyword evidence="3" id="KW-0472">Membrane</keyword>
<feature type="domain" description="HTH myb-type" evidence="5">
    <location>
        <begin position="740"/>
        <end position="789"/>
    </location>
</feature>
<feature type="transmembrane region" description="Helical" evidence="3">
    <location>
        <begin position="39"/>
        <end position="62"/>
    </location>
</feature>
<dbReference type="OrthoDB" id="1915303at2759"/>
<dbReference type="Gene3D" id="1.10.10.60">
    <property type="entry name" value="Homeodomain-like"/>
    <property type="match status" value="1"/>
</dbReference>
<feature type="transmembrane region" description="Helical" evidence="3">
    <location>
        <begin position="1252"/>
        <end position="1277"/>
    </location>
</feature>
<feature type="transmembrane region" description="Helical" evidence="3">
    <location>
        <begin position="288"/>
        <end position="309"/>
    </location>
</feature>
<evidence type="ECO:0000256" key="3">
    <source>
        <dbReference type="SAM" id="Phobius"/>
    </source>
</evidence>
<feature type="transmembrane region" description="Helical" evidence="3">
    <location>
        <begin position="1016"/>
        <end position="1036"/>
    </location>
</feature>
<feature type="transmembrane region" description="Helical" evidence="3">
    <location>
        <begin position="1168"/>
        <end position="1190"/>
    </location>
</feature>